<comment type="caution">
    <text evidence="3">The sequence shown here is derived from an EMBL/GenBank/DDBJ whole genome shotgun (WGS) entry which is preliminary data.</text>
</comment>
<keyword evidence="1" id="KW-0472">Membrane</keyword>
<dbReference type="Gene3D" id="3.30.479.30">
    <property type="entry name" value="Band 7 domain"/>
    <property type="match status" value="1"/>
</dbReference>
<dbReference type="InterPro" id="IPR000163">
    <property type="entry name" value="Prohibitin"/>
</dbReference>
<dbReference type="SMART" id="SM00244">
    <property type="entry name" value="PHB"/>
    <property type="match status" value="1"/>
</dbReference>
<dbReference type="PRINTS" id="PR00679">
    <property type="entry name" value="PROHIBITIN"/>
</dbReference>
<dbReference type="PANTHER" id="PTHR23222">
    <property type="entry name" value="PROHIBITIN"/>
    <property type="match status" value="1"/>
</dbReference>
<dbReference type="PANTHER" id="PTHR23222:SF0">
    <property type="entry name" value="PROHIBITIN 1"/>
    <property type="match status" value="1"/>
</dbReference>
<evidence type="ECO:0000256" key="1">
    <source>
        <dbReference type="SAM" id="Phobius"/>
    </source>
</evidence>
<keyword evidence="1" id="KW-0812">Transmembrane</keyword>
<feature type="transmembrane region" description="Helical" evidence="1">
    <location>
        <begin position="24"/>
        <end position="45"/>
    </location>
</feature>
<sequence length="285" mass="31626">MNIESSSQTLAANPARKTNSDISIASRMILALLILAIASSFFAIIGAGQRGVLMRFGEVQPQILGEGIHVVIPLLHTVEKISVRVQKQEISAEASSKDLQDVYTKVALNWHVIPTEANLMFQDIGDEEVVVDRIINPAVEEVLKAIVAKYTAEEIIIRRSDVKAEVDQLLLSRLAPYHLAIDDISLVHVHFSERFSDAVEAKQIAEQEAKRAGFMAQKAIREAEVRVNLARGEAEAHRLILDTLTPEILRRQAIERWDGKLPLIAPNSGSTLFDLELEDLMTANR</sequence>
<evidence type="ECO:0000313" key="3">
    <source>
        <dbReference type="EMBL" id="MBW4657836.1"/>
    </source>
</evidence>
<dbReference type="GO" id="GO:0016020">
    <property type="term" value="C:membrane"/>
    <property type="evidence" value="ECO:0007669"/>
    <property type="project" value="InterPro"/>
</dbReference>
<keyword evidence="1" id="KW-1133">Transmembrane helix</keyword>
<dbReference type="InterPro" id="IPR001107">
    <property type="entry name" value="Band_7"/>
</dbReference>
<dbReference type="EMBL" id="JAHHHD010000003">
    <property type="protein sequence ID" value="MBW4657836.1"/>
    <property type="molecule type" value="Genomic_DNA"/>
</dbReference>
<protein>
    <submittedName>
        <fullName evidence="3">Prohibitin family protein</fullName>
    </submittedName>
</protein>
<dbReference type="Pfam" id="PF01145">
    <property type="entry name" value="Band_7"/>
    <property type="match status" value="1"/>
</dbReference>
<dbReference type="SUPFAM" id="SSF117892">
    <property type="entry name" value="Band 7/SPFH domain"/>
    <property type="match status" value="1"/>
</dbReference>
<proteinExistence type="predicted"/>
<gene>
    <name evidence="3" type="ORF">KME15_04120</name>
</gene>
<accession>A0A951Q804</accession>
<evidence type="ECO:0000259" key="2">
    <source>
        <dbReference type="SMART" id="SM00244"/>
    </source>
</evidence>
<dbReference type="AlphaFoldDB" id="A0A951Q804"/>
<reference evidence="3" key="1">
    <citation type="submission" date="2021-05" db="EMBL/GenBank/DDBJ databases">
        <authorList>
            <person name="Pietrasiak N."/>
            <person name="Ward R."/>
            <person name="Stajich J.E."/>
            <person name="Kurbessoian T."/>
        </authorList>
    </citation>
    <scope>NUCLEOTIDE SEQUENCE</scope>
    <source>
        <strain evidence="3">UHER 2000/2452</strain>
    </source>
</reference>
<dbReference type="Proteomes" id="UP000757435">
    <property type="component" value="Unassembled WGS sequence"/>
</dbReference>
<feature type="domain" description="Band 7" evidence="2">
    <location>
        <begin position="40"/>
        <end position="203"/>
    </location>
</feature>
<reference evidence="3" key="2">
    <citation type="journal article" date="2022" name="Microbiol. Resour. Announc.">
        <title>Metagenome Sequencing to Explore Phylogenomics of Terrestrial Cyanobacteria.</title>
        <authorList>
            <person name="Ward R.D."/>
            <person name="Stajich J.E."/>
            <person name="Johansen J.R."/>
            <person name="Huntemann M."/>
            <person name="Clum A."/>
            <person name="Foster B."/>
            <person name="Foster B."/>
            <person name="Roux S."/>
            <person name="Palaniappan K."/>
            <person name="Varghese N."/>
            <person name="Mukherjee S."/>
            <person name="Reddy T.B.K."/>
            <person name="Daum C."/>
            <person name="Copeland A."/>
            <person name="Chen I.A."/>
            <person name="Ivanova N.N."/>
            <person name="Kyrpides N.C."/>
            <person name="Shapiro N."/>
            <person name="Eloe-Fadrosh E.A."/>
            <person name="Pietrasiak N."/>
        </authorList>
    </citation>
    <scope>NUCLEOTIDE SEQUENCE</scope>
    <source>
        <strain evidence="3">UHER 2000/2452</strain>
    </source>
</reference>
<name>A0A951Q804_9CYAN</name>
<dbReference type="CDD" id="cd03401">
    <property type="entry name" value="SPFH_prohibitin"/>
    <property type="match status" value="1"/>
</dbReference>
<dbReference type="InterPro" id="IPR036013">
    <property type="entry name" value="Band_7/SPFH_dom_sf"/>
</dbReference>
<organism evidence="3 4">
    <name type="scientific">Drouetiella hepatica Uher 2000/2452</name>
    <dbReference type="NCBI Taxonomy" id="904376"/>
    <lineage>
        <taxon>Bacteria</taxon>
        <taxon>Bacillati</taxon>
        <taxon>Cyanobacteriota</taxon>
        <taxon>Cyanophyceae</taxon>
        <taxon>Oculatellales</taxon>
        <taxon>Oculatellaceae</taxon>
        <taxon>Drouetiella</taxon>
    </lineage>
</organism>
<evidence type="ECO:0000313" key="4">
    <source>
        <dbReference type="Proteomes" id="UP000757435"/>
    </source>
</evidence>